<feature type="region of interest" description="Disordered" evidence="1">
    <location>
        <begin position="99"/>
        <end position="121"/>
    </location>
</feature>
<sequence length="134" mass="14573">MPHLTLRRLQQAPPSPESGTKRDYSTNAPTCETSQLFSSPSAICRNSKTICMSKKKTLSFSDSLSSNPSNVLPKQIADKGNTLRIGLMTGTGVQVWENHAPARMGRLDRSDTTASQKTDVPTNENKLALKVGLQ</sequence>
<gene>
    <name evidence="2" type="ORF">SFRICE_006670</name>
</gene>
<feature type="compositionally biased region" description="Polar residues" evidence="1">
    <location>
        <begin position="25"/>
        <end position="34"/>
    </location>
</feature>
<name>A0A2H1VHI7_SPOFR</name>
<evidence type="ECO:0000313" key="2">
    <source>
        <dbReference type="EMBL" id="SOQ40287.1"/>
    </source>
</evidence>
<dbReference type="EMBL" id="ODYU01002589">
    <property type="protein sequence ID" value="SOQ40287.1"/>
    <property type="molecule type" value="Genomic_DNA"/>
</dbReference>
<organism evidence="2">
    <name type="scientific">Spodoptera frugiperda</name>
    <name type="common">Fall armyworm</name>
    <dbReference type="NCBI Taxonomy" id="7108"/>
    <lineage>
        <taxon>Eukaryota</taxon>
        <taxon>Metazoa</taxon>
        <taxon>Ecdysozoa</taxon>
        <taxon>Arthropoda</taxon>
        <taxon>Hexapoda</taxon>
        <taxon>Insecta</taxon>
        <taxon>Pterygota</taxon>
        <taxon>Neoptera</taxon>
        <taxon>Endopterygota</taxon>
        <taxon>Lepidoptera</taxon>
        <taxon>Glossata</taxon>
        <taxon>Ditrysia</taxon>
        <taxon>Noctuoidea</taxon>
        <taxon>Noctuidae</taxon>
        <taxon>Amphipyrinae</taxon>
        <taxon>Spodoptera</taxon>
    </lineage>
</organism>
<accession>A0A2H1VHI7</accession>
<proteinExistence type="predicted"/>
<evidence type="ECO:0000256" key="1">
    <source>
        <dbReference type="SAM" id="MobiDB-lite"/>
    </source>
</evidence>
<feature type="region of interest" description="Disordered" evidence="1">
    <location>
        <begin position="1"/>
        <end position="34"/>
    </location>
</feature>
<reference evidence="2" key="1">
    <citation type="submission" date="2016-07" db="EMBL/GenBank/DDBJ databases">
        <authorList>
            <person name="Bretaudeau A."/>
        </authorList>
    </citation>
    <scope>NUCLEOTIDE SEQUENCE</scope>
    <source>
        <strain evidence="2">Rice</strain>
        <tissue evidence="2">Whole body</tissue>
    </source>
</reference>
<dbReference type="AlphaFoldDB" id="A0A2H1VHI7"/>
<feature type="compositionally biased region" description="Polar residues" evidence="1">
    <location>
        <begin position="112"/>
        <end position="121"/>
    </location>
</feature>
<protein>
    <submittedName>
        <fullName evidence="2">SFRICE_006670</fullName>
    </submittedName>
</protein>